<evidence type="ECO:0000256" key="1">
    <source>
        <dbReference type="SAM" id="MobiDB-lite"/>
    </source>
</evidence>
<dbReference type="EMBL" id="NGAF01000066">
    <property type="protein sequence ID" value="OXR39784.1"/>
    <property type="molecule type" value="Genomic_DNA"/>
</dbReference>
<evidence type="ECO:0000313" key="2">
    <source>
        <dbReference type="EMBL" id="OXR39784.1"/>
    </source>
</evidence>
<sequence>MTLPTAYVASAELPKGPPRALGYIDRTLPGWPANEQRVLAHAVKLGYSLVRVVFRAAGDIDDPIMRLLDRIGGYNVAAVVVPSVEHLGERLRIVCAACDVEVVEPEVTYARARPTIHSEPASAPRDSQLEVGD</sequence>
<evidence type="ECO:0008006" key="4">
    <source>
        <dbReference type="Google" id="ProtNLM"/>
    </source>
</evidence>
<evidence type="ECO:0000313" key="3">
    <source>
        <dbReference type="Proteomes" id="UP000215506"/>
    </source>
</evidence>
<dbReference type="RefSeq" id="WP_094028439.1">
    <property type="nucleotide sequence ID" value="NZ_NGAF01000066.1"/>
</dbReference>
<reference evidence="2 3" key="1">
    <citation type="submission" date="2017-07" db="EMBL/GenBank/DDBJ databases">
        <title>First draft Genome Sequence of Nocardia cerradoensis isolated from human infection.</title>
        <authorList>
            <person name="Carrasco G."/>
        </authorList>
    </citation>
    <scope>NUCLEOTIDE SEQUENCE [LARGE SCALE GENOMIC DNA]</scope>
    <source>
        <strain evidence="2 3">CNM20130759</strain>
    </source>
</reference>
<gene>
    <name evidence="2" type="ORF">B7C42_08149</name>
</gene>
<keyword evidence="3" id="KW-1185">Reference proteome</keyword>
<name>A0A231GT31_9NOCA</name>
<dbReference type="Proteomes" id="UP000215506">
    <property type="component" value="Unassembled WGS sequence"/>
</dbReference>
<protein>
    <recommendedName>
        <fullName evidence="4">Resolvase/invertase-type recombinase catalytic domain-containing protein</fullName>
    </recommendedName>
</protein>
<feature type="region of interest" description="Disordered" evidence="1">
    <location>
        <begin position="114"/>
        <end position="133"/>
    </location>
</feature>
<accession>A0A231GT31</accession>
<organism evidence="2 3">
    <name type="scientific">Nocardia cerradoensis</name>
    <dbReference type="NCBI Taxonomy" id="85688"/>
    <lineage>
        <taxon>Bacteria</taxon>
        <taxon>Bacillati</taxon>
        <taxon>Actinomycetota</taxon>
        <taxon>Actinomycetes</taxon>
        <taxon>Mycobacteriales</taxon>
        <taxon>Nocardiaceae</taxon>
        <taxon>Nocardia</taxon>
    </lineage>
</organism>
<dbReference type="AlphaFoldDB" id="A0A231GT31"/>
<comment type="caution">
    <text evidence="2">The sequence shown here is derived from an EMBL/GenBank/DDBJ whole genome shotgun (WGS) entry which is preliminary data.</text>
</comment>
<proteinExistence type="predicted"/>